<evidence type="ECO:0000256" key="1">
    <source>
        <dbReference type="ARBA" id="ARBA00022598"/>
    </source>
</evidence>
<keyword evidence="1 8" id="KW-0436">Ligase</keyword>
<evidence type="ECO:0000256" key="5">
    <source>
        <dbReference type="ARBA" id="ARBA00024227"/>
    </source>
</evidence>
<dbReference type="InterPro" id="IPR004408">
    <property type="entry name" value="Biotin_CoA_COase_ligase"/>
</dbReference>
<reference evidence="8 9" key="1">
    <citation type="journal article" date="2018" name="Microbiome">
        <title>Fine metagenomic profile of the Mediterranean stratified and mixed water columns revealed by assembly and recruitment.</title>
        <authorList>
            <person name="Haro-Moreno J.M."/>
            <person name="Lopez-Perez M."/>
            <person name="De La Torre J.R."/>
            <person name="Picazo A."/>
            <person name="Camacho A."/>
            <person name="Rodriguez-Valera F."/>
        </authorList>
    </citation>
    <scope>NUCLEOTIDE SEQUENCE [LARGE SCALE GENOMIC DNA]</scope>
    <source>
        <strain evidence="8">MED-G55</strain>
    </source>
</reference>
<dbReference type="InterPro" id="IPR004143">
    <property type="entry name" value="BPL_LPL_catalytic"/>
</dbReference>
<dbReference type="GO" id="GO:0004077">
    <property type="term" value="F:biotin--[biotin carboxyl-carrier protein] ligase activity"/>
    <property type="evidence" value="ECO:0007669"/>
    <property type="project" value="UniProtKB-EC"/>
</dbReference>
<organism evidence="8 9">
    <name type="scientific">PS1 clade bacterium</name>
    <dbReference type="NCBI Taxonomy" id="2175152"/>
    <lineage>
        <taxon>Bacteria</taxon>
        <taxon>Pseudomonadati</taxon>
        <taxon>Pseudomonadota</taxon>
        <taxon>Alphaproteobacteria</taxon>
        <taxon>PS1 clade</taxon>
    </lineage>
</organism>
<dbReference type="SUPFAM" id="SSF50037">
    <property type="entry name" value="C-terminal domain of transcriptional repressors"/>
    <property type="match status" value="1"/>
</dbReference>
<evidence type="ECO:0000256" key="6">
    <source>
        <dbReference type="ARBA" id="ARBA00047846"/>
    </source>
</evidence>
<dbReference type="SUPFAM" id="SSF55681">
    <property type="entry name" value="Class II aaRS and biotin synthetases"/>
    <property type="match status" value="1"/>
</dbReference>
<dbReference type="PROSITE" id="PS51733">
    <property type="entry name" value="BPL_LPL_CATALYTIC"/>
    <property type="match status" value="1"/>
</dbReference>
<dbReference type="NCBIfam" id="TIGR00121">
    <property type="entry name" value="birA_ligase"/>
    <property type="match status" value="1"/>
</dbReference>
<sequence>MTLSEFPVVFPPDFPDATGLLHLTETGSTNDEARRLFASQLEGHVSPIWIMTDRQVSGRGRMGRNWSSPEGNLMTSLMCKPQCDLATMGQLGFVAGLAVQASIQEMTSLRAKLKWPNDVLIEGAKCAGILLETLSNEAQDIGLAIGIGVNLQHHPTDTPYPAISLNAAAGVSPTTRDMIKVLALHFDRLRVLWESKGFFAIRTLWLEQAYGIGKEITAVLTNESLTGIFRDIDAEGRLLLEKSDGSIHLIAAGDIFFGAAKGKIND</sequence>
<accession>A0A368DZS5</accession>
<dbReference type="InterPro" id="IPR045864">
    <property type="entry name" value="aa-tRNA-synth_II/BPL/LPL"/>
</dbReference>
<feature type="domain" description="BPL/LPL catalytic" evidence="7">
    <location>
        <begin position="12"/>
        <end position="194"/>
    </location>
</feature>
<evidence type="ECO:0000256" key="4">
    <source>
        <dbReference type="ARBA" id="ARBA00023267"/>
    </source>
</evidence>
<evidence type="ECO:0000313" key="9">
    <source>
        <dbReference type="Proteomes" id="UP000252132"/>
    </source>
</evidence>
<dbReference type="PANTHER" id="PTHR12835">
    <property type="entry name" value="BIOTIN PROTEIN LIGASE"/>
    <property type="match status" value="1"/>
</dbReference>
<keyword evidence="2" id="KW-0547">Nucleotide-binding</keyword>
<comment type="catalytic activity">
    <reaction evidence="6">
        <text>biotin + L-lysyl-[protein] + ATP = N(6)-biotinyl-L-lysyl-[protein] + AMP + diphosphate + H(+)</text>
        <dbReference type="Rhea" id="RHEA:11756"/>
        <dbReference type="Rhea" id="RHEA-COMP:9752"/>
        <dbReference type="Rhea" id="RHEA-COMP:10505"/>
        <dbReference type="ChEBI" id="CHEBI:15378"/>
        <dbReference type="ChEBI" id="CHEBI:29969"/>
        <dbReference type="ChEBI" id="CHEBI:30616"/>
        <dbReference type="ChEBI" id="CHEBI:33019"/>
        <dbReference type="ChEBI" id="CHEBI:57586"/>
        <dbReference type="ChEBI" id="CHEBI:83144"/>
        <dbReference type="ChEBI" id="CHEBI:456215"/>
        <dbReference type="EC" id="6.3.4.15"/>
    </reaction>
</comment>
<dbReference type="Gene3D" id="3.30.930.10">
    <property type="entry name" value="Bira Bifunctional Protein, Domain 2"/>
    <property type="match status" value="1"/>
</dbReference>
<dbReference type="InterPro" id="IPR008988">
    <property type="entry name" value="Transcriptional_repressor_C"/>
</dbReference>
<name>A0A368DZS5_9PROT</name>
<comment type="caution">
    <text evidence="8">The sequence shown here is derived from an EMBL/GenBank/DDBJ whole genome shotgun (WGS) entry which is preliminary data.</text>
</comment>
<evidence type="ECO:0000256" key="3">
    <source>
        <dbReference type="ARBA" id="ARBA00022840"/>
    </source>
</evidence>
<protein>
    <recommendedName>
        <fullName evidence="5">biotin--[biotin carboxyl-carrier protein] ligase</fullName>
        <ecNumber evidence="5">6.3.4.15</ecNumber>
    </recommendedName>
</protein>
<dbReference type="CDD" id="cd16442">
    <property type="entry name" value="BPL"/>
    <property type="match status" value="1"/>
</dbReference>
<dbReference type="Gene3D" id="2.30.30.100">
    <property type="match status" value="1"/>
</dbReference>
<keyword evidence="4" id="KW-0092">Biotin</keyword>
<dbReference type="Pfam" id="PF03099">
    <property type="entry name" value="BPL_LplA_LipB"/>
    <property type="match status" value="1"/>
</dbReference>
<gene>
    <name evidence="8" type="ORF">DBW69_05020</name>
</gene>
<dbReference type="Pfam" id="PF02237">
    <property type="entry name" value="BPL_C"/>
    <property type="match status" value="1"/>
</dbReference>
<dbReference type="GO" id="GO:0005737">
    <property type="term" value="C:cytoplasm"/>
    <property type="evidence" value="ECO:0007669"/>
    <property type="project" value="TreeGrafter"/>
</dbReference>
<dbReference type="PANTHER" id="PTHR12835:SF5">
    <property type="entry name" value="BIOTIN--PROTEIN LIGASE"/>
    <property type="match status" value="1"/>
</dbReference>
<dbReference type="AlphaFoldDB" id="A0A368DZS5"/>
<dbReference type="EC" id="6.3.4.15" evidence="5"/>
<keyword evidence="3" id="KW-0067">ATP-binding</keyword>
<dbReference type="GO" id="GO:0005524">
    <property type="term" value="F:ATP binding"/>
    <property type="evidence" value="ECO:0007669"/>
    <property type="project" value="UniProtKB-KW"/>
</dbReference>
<dbReference type="EMBL" id="QOQF01000018">
    <property type="protein sequence ID" value="RCL76725.1"/>
    <property type="molecule type" value="Genomic_DNA"/>
</dbReference>
<evidence type="ECO:0000313" key="8">
    <source>
        <dbReference type="EMBL" id="RCL76725.1"/>
    </source>
</evidence>
<dbReference type="Proteomes" id="UP000252132">
    <property type="component" value="Unassembled WGS sequence"/>
</dbReference>
<dbReference type="InterPro" id="IPR003142">
    <property type="entry name" value="BPL_C"/>
</dbReference>
<proteinExistence type="predicted"/>
<evidence type="ECO:0000259" key="7">
    <source>
        <dbReference type="PROSITE" id="PS51733"/>
    </source>
</evidence>
<evidence type="ECO:0000256" key="2">
    <source>
        <dbReference type="ARBA" id="ARBA00022741"/>
    </source>
</evidence>